<dbReference type="InterPro" id="IPR047865">
    <property type="entry name" value="Ribosomal_uL10_bac_type"/>
</dbReference>
<protein>
    <recommendedName>
        <fullName evidence="2">Large ribosomal subunit protein uL10m</fullName>
    </recommendedName>
    <alternativeName>
        <fullName evidence="3">39S ribosomal protein L10, mitochondrial</fullName>
    </alternativeName>
</protein>
<keyword evidence="5" id="KW-1185">Reference proteome</keyword>
<organism evidence="4 5">
    <name type="scientific">Salvator merianae</name>
    <name type="common">Argentine black and white tegu</name>
    <name type="synonym">Tupinambis merianae</name>
    <dbReference type="NCBI Taxonomy" id="96440"/>
    <lineage>
        <taxon>Eukaryota</taxon>
        <taxon>Metazoa</taxon>
        <taxon>Chordata</taxon>
        <taxon>Craniata</taxon>
        <taxon>Vertebrata</taxon>
        <taxon>Euteleostomi</taxon>
        <taxon>Lepidosauria</taxon>
        <taxon>Squamata</taxon>
        <taxon>Bifurcata</taxon>
        <taxon>Unidentata</taxon>
        <taxon>Episquamata</taxon>
        <taxon>Laterata</taxon>
        <taxon>Teiioidea</taxon>
        <taxon>Teiidae</taxon>
        <taxon>Salvator</taxon>
    </lineage>
</organism>
<dbReference type="GO" id="GO:0005762">
    <property type="term" value="C:mitochondrial large ribosomal subunit"/>
    <property type="evidence" value="ECO:0007669"/>
    <property type="project" value="Ensembl"/>
</dbReference>
<evidence type="ECO:0000256" key="2">
    <source>
        <dbReference type="ARBA" id="ARBA00035707"/>
    </source>
</evidence>
<name>A0A8D0AZH4_SALMN</name>
<dbReference type="SUPFAM" id="SSF160369">
    <property type="entry name" value="Ribosomal protein L10-like"/>
    <property type="match status" value="1"/>
</dbReference>
<dbReference type="GO" id="GO:0005654">
    <property type="term" value="C:nucleoplasm"/>
    <property type="evidence" value="ECO:0007669"/>
    <property type="project" value="Ensembl"/>
</dbReference>
<evidence type="ECO:0000313" key="4">
    <source>
        <dbReference type="Ensembl" id="ENSSMRP00000000084.1"/>
    </source>
</evidence>
<dbReference type="InterPro" id="IPR043141">
    <property type="entry name" value="Ribosomal_uL10-like_sf"/>
</dbReference>
<evidence type="ECO:0000256" key="3">
    <source>
        <dbReference type="ARBA" id="ARBA00035716"/>
    </source>
</evidence>
<comment type="similarity">
    <text evidence="1">Belongs to the universal ribosomal protein uL10 family.</text>
</comment>
<reference evidence="4" key="2">
    <citation type="submission" date="2025-09" db="UniProtKB">
        <authorList>
            <consortium name="Ensembl"/>
        </authorList>
    </citation>
    <scope>IDENTIFICATION</scope>
</reference>
<evidence type="ECO:0000256" key="1">
    <source>
        <dbReference type="ARBA" id="ARBA00008889"/>
    </source>
</evidence>
<dbReference type="Gene3D" id="3.30.70.1730">
    <property type="match status" value="1"/>
</dbReference>
<dbReference type="GeneTree" id="ENSGT00390000000603"/>
<dbReference type="AlphaFoldDB" id="A0A8D0AZH4"/>
<accession>A0A8D0AZH4</accession>
<dbReference type="OMA" id="RHRLYKH"/>
<dbReference type="Ensembl" id="ENSSMRT00000000099.1">
    <property type="protein sequence ID" value="ENSSMRP00000000084.1"/>
    <property type="gene ID" value="ENSSMRG00000000096.1"/>
</dbReference>
<proteinExistence type="inferred from homology"/>
<sequence>MPFIANLPHPLKMAAAGVSWSKGFCKSGWLPTVQIVRHAKAVTRHWRPMHIVRQKLMEITEYIPPKPLIPERCIKPSVKPAKEEPAYMNMLYRQAKQTFLENNMIAVCQYNYVPGRDMLFMRHRLQKYNIHVKFFPNEIIIRFLLESKYKNLLPLFVSHNLLLVSPEARVKDMLRVLKNNPYVNFLGGCVDNTILSKQGFAMYAKLPSLAAAQGQVVDTLSIMGSHTSTLLQHGPLHLSCLLDQYVKQQSGEAEEAKKTDKSEAL</sequence>
<dbReference type="Proteomes" id="UP000694421">
    <property type="component" value="Unplaced"/>
</dbReference>
<dbReference type="PANTHER" id="PTHR11560">
    <property type="entry name" value="39S RIBOSOMAL PROTEIN L10, MITOCHONDRIAL"/>
    <property type="match status" value="1"/>
</dbReference>
<evidence type="ECO:0000313" key="5">
    <source>
        <dbReference type="Proteomes" id="UP000694421"/>
    </source>
</evidence>
<reference evidence="4" key="1">
    <citation type="submission" date="2025-08" db="UniProtKB">
        <authorList>
            <consortium name="Ensembl"/>
        </authorList>
    </citation>
    <scope>IDENTIFICATION</scope>
</reference>